<accession>A0A2K9Z3M3</accession>
<proteinExistence type="predicted"/>
<gene>
    <name evidence="2" type="ORF">CUJ84_Chr002494</name>
</gene>
<sequence length="130" mass="14540">MGVDEQERDYTAAIHIVPCQPNTKIGGKYGVGVPVLIASGIKEFIAFGKKSRSQETLFVSRDWLRLWSKFEIAGTSCFAAMRWILRFDHDKTVPWNSPTLFGHVVAGHDGLGRSGHRRRRCDPQALSQVA</sequence>
<dbReference type="EMBL" id="CP025012">
    <property type="protein sequence ID" value="AUW42849.1"/>
    <property type="molecule type" value="Genomic_DNA"/>
</dbReference>
<dbReference type="AlphaFoldDB" id="A0A2K9Z3M3"/>
<dbReference type="Proteomes" id="UP000238523">
    <property type="component" value="Chromosome"/>
</dbReference>
<name>A0A2K9Z3M3_RHILE</name>
<evidence type="ECO:0000256" key="1">
    <source>
        <dbReference type="SAM" id="MobiDB-lite"/>
    </source>
</evidence>
<reference evidence="2 3" key="1">
    <citation type="submission" date="2017-11" db="EMBL/GenBank/DDBJ databases">
        <title>Complete genome of Rhizobium leguminosarum Norway, an ineffective micro-symbiont.</title>
        <authorList>
            <person name="Hoffrichter A."/>
            <person name="Liang J."/>
            <person name="Brachmann A."/>
            <person name="Marin M."/>
        </authorList>
    </citation>
    <scope>NUCLEOTIDE SEQUENCE [LARGE SCALE GENOMIC DNA]</scope>
    <source>
        <strain evidence="2 3">Norway</strain>
    </source>
</reference>
<protein>
    <submittedName>
        <fullName evidence="2">Uncharacterized protein</fullName>
    </submittedName>
</protein>
<evidence type="ECO:0000313" key="3">
    <source>
        <dbReference type="Proteomes" id="UP000238523"/>
    </source>
</evidence>
<feature type="region of interest" description="Disordered" evidence="1">
    <location>
        <begin position="111"/>
        <end position="130"/>
    </location>
</feature>
<organism evidence="2 3">
    <name type="scientific">Rhizobium leguminosarum</name>
    <dbReference type="NCBI Taxonomy" id="384"/>
    <lineage>
        <taxon>Bacteria</taxon>
        <taxon>Pseudomonadati</taxon>
        <taxon>Pseudomonadota</taxon>
        <taxon>Alphaproteobacteria</taxon>
        <taxon>Hyphomicrobiales</taxon>
        <taxon>Rhizobiaceae</taxon>
        <taxon>Rhizobium/Agrobacterium group</taxon>
        <taxon>Rhizobium</taxon>
    </lineage>
</organism>
<evidence type="ECO:0000313" key="2">
    <source>
        <dbReference type="EMBL" id="AUW42849.1"/>
    </source>
</evidence>